<evidence type="ECO:0000256" key="1">
    <source>
        <dbReference type="ARBA" id="ARBA00001946"/>
    </source>
</evidence>
<sequence>MISVDEALARVLALASPPRLETVALAEAQGRALLEPAVSRLTQPPFDASAMDGYALRSADLGDPLEVIGASAAGHPWDGMPRPGTAIRIFTGAPVPAGYDHVELQENIARDGDRITVTTRSRGSNIRPRGNDFAEGDRMAPGCRLTAARIGLLAAMNVAHVSVARRPRVAILAGGDELVPPGTDPAPGQIISSNDLAIAALVRDAGGEPLILPLARDTEASLRAGFAAAEGADLLVTIGGASVGDHDLIGRIAADHGVEQAFYKVALRPGKPLMAGRMGKAAMLGLPGNPVSAITCAILFMQPLIRAMLGLEAVPPLQQARLTCDLPAEGPRQHYLRSRLTPGDGLPGIAPFDDQDSARLALMAEADALLVRPPSDPPRRAGDLMAFIPLPH</sequence>
<keyword evidence="14" id="KW-1185">Reference proteome</keyword>
<comment type="caution">
    <text evidence="13">The sequence shown here is derived from an EMBL/GenBank/DDBJ whole genome shotgun (WGS) entry which is preliminary data.</text>
</comment>
<keyword evidence="9 11" id="KW-0501">Molybdenum cofactor biosynthesis</keyword>
<comment type="catalytic activity">
    <reaction evidence="10">
        <text>adenylyl-molybdopterin + molybdate = Mo-molybdopterin + AMP + H(+)</text>
        <dbReference type="Rhea" id="RHEA:35047"/>
        <dbReference type="ChEBI" id="CHEBI:15378"/>
        <dbReference type="ChEBI" id="CHEBI:36264"/>
        <dbReference type="ChEBI" id="CHEBI:62727"/>
        <dbReference type="ChEBI" id="CHEBI:71302"/>
        <dbReference type="ChEBI" id="CHEBI:456215"/>
        <dbReference type="EC" id="2.10.1.1"/>
    </reaction>
</comment>
<protein>
    <recommendedName>
        <fullName evidence="11">Molybdopterin molybdenumtransferase</fullName>
        <ecNumber evidence="11">2.10.1.1</ecNumber>
    </recommendedName>
</protein>
<dbReference type="InterPro" id="IPR001453">
    <property type="entry name" value="MoaB/Mog_dom"/>
</dbReference>
<proteinExistence type="inferred from homology"/>
<evidence type="ECO:0000313" key="13">
    <source>
        <dbReference type="EMBL" id="TGN49657.1"/>
    </source>
</evidence>
<comment type="similarity">
    <text evidence="4 11">Belongs to the MoeA family.</text>
</comment>
<evidence type="ECO:0000256" key="5">
    <source>
        <dbReference type="ARBA" id="ARBA00022505"/>
    </source>
</evidence>
<dbReference type="InterPro" id="IPR036135">
    <property type="entry name" value="MoeA_linker/N_sf"/>
</dbReference>
<keyword evidence="6 11" id="KW-0808">Transferase</keyword>
<dbReference type="UniPathway" id="UPA00344"/>
<dbReference type="GO" id="GO:0005829">
    <property type="term" value="C:cytosol"/>
    <property type="evidence" value="ECO:0007669"/>
    <property type="project" value="TreeGrafter"/>
</dbReference>
<dbReference type="RefSeq" id="WP_135818782.1">
    <property type="nucleotide sequence ID" value="NZ_SRPG01000247.1"/>
</dbReference>
<comment type="pathway">
    <text evidence="3 11">Cofactor biosynthesis; molybdopterin biosynthesis.</text>
</comment>
<dbReference type="SUPFAM" id="SSF63867">
    <property type="entry name" value="MoeA C-terminal domain-like"/>
    <property type="match status" value="1"/>
</dbReference>
<dbReference type="PANTHER" id="PTHR10192:SF5">
    <property type="entry name" value="GEPHYRIN"/>
    <property type="match status" value="1"/>
</dbReference>
<dbReference type="Gene3D" id="2.40.340.10">
    <property type="entry name" value="MoeA, C-terminal, domain IV"/>
    <property type="match status" value="1"/>
</dbReference>
<dbReference type="InterPro" id="IPR005111">
    <property type="entry name" value="MoeA_C_domain_IV"/>
</dbReference>
<dbReference type="InterPro" id="IPR036425">
    <property type="entry name" value="MoaB/Mog-like_dom_sf"/>
</dbReference>
<dbReference type="InterPro" id="IPR005110">
    <property type="entry name" value="MoeA_linker/N"/>
</dbReference>
<dbReference type="SMART" id="SM00852">
    <property type="entry name" value="MoCF_biosynth"/>
    <property type="match status" value="1"/>
</dbReference>
<evidence type="ECO:0000256" key="4">
    <source>
        <dbReference type="ARBA" id="ARBA00010763"/>
    </source>
</evidence>
<keyword evidence="8 11" id="KW-0460">Magnesium</keyword>
<dbReference type="Pfam" id="PF00994">
    <property type="entry name" value="MoCF_biosynth"/>
    <property type="match status" value="1"/>
</dbReference>
<dbReference type="EMBL" id="SRPG01000247">
    <property type="protein sequence ID" value="TGN49657.1"/>
    <property type="molecule type" value="Genomic_DNA"/>
</dbReference>
<name>A0A4Z1BHU5_9RHOB</name>
<dbReference type="PANTHER" id="PTHR10192">
    <property type="entry name" value="MOLYBDOPTERIN BIOSYNTHESIS PROTEIN"/>
    <property type="match status" value="1"/>
</dbReference>
<dbReference type="OrthoDB" id="9804758at2"/>
<dbReference type="SUPFAM" id="SSF53218">
    <property type="entry name" value="Molybdenum cofactor biosynthesis proteins"/>
    <property type="match status" value="1"/>
</dbReference>
<evidence type="ECO:0000256" key="10">
    <source>
        <dbReference type="ARBA" id="ARBA00047317"/>
    </source>
</evidence>
<reference evidence="13 14" key="1">
    <citation type="submission" date="2019-03" db="EMBL/GenBank/DDBJ databases">
        <authorList>
            <person name="Li J."/>
        </authorList>
    </citation>
    <scope>NUCLEOTIDE SEQUENCE [LARGE SCALE GENOMIC DNA]</scope>
    <source>
        <strain evidence="13 14">3058</strain>
    </source>
</reference>
<evidence type="ECO:0000256" key="3">
    <source>
        <dbReference type="ARBA" id="ARBA00005046"/>
    </source>
</evidence>
<dbReference type="GO" id="GO:0061599">
    <property type="term" value="F:molybdopterin molybdotransferase activity"/>
    <property type="evidence" value="ECO:0007669"/>
    <property type="project" value="UniProtKB-UniRule"/>
</dbReference>
<dbReference type="EC" id="2.10.1.1" evidence="11"/>
<accession>A0A4Z1BHU5</accession>
<evidence type="ECO:0000256" key="2">
    <source>
        <dbReference type="ARBA" id="ARBA00002901"/>
    </source>
</evidence>
<dbReference type="CDD" id="cd00887">
    <property type="entry name" value="MoeA"/>
    <property type="match status" value="1"/>
</dbReference>
<keyword evidence="5 11" id="KW-0500">Molybdenum</keyword>
<dbReference type="NCBIfam" id="NF045515">
    <property type="entry name" value="Glp_gephyrin"/>
    <property type="match status" value="1"/>
</dbReference>
<dbReference type="Proteomes" id="UP000297972">
    <property type="component" value="Unassembled WGS sequence"/>
</dbReference>
<evidence type="ECO:0000256" key="8">
    <source>
        <dbReference type="ARBA" id="ARBA00022842"/>
    </source>
</evidence>
<evidence type="ECO:0000259" key="12">
    <source>
        <dbReference type="SMART" id="SM00852"/>
    </source>
</evidence>
<evidence type="ECO:0000256" key="11">
    <source>
        <dbReference type="RuleBase" id="RU365090"/>
    </source>
</evidence>
<evidence type="ECO:0000313" key="14">
    <source>
        <dbReference type="Proteomes" id="UP000297972"/>
    </source>
</evidence>
<dbReference type="Pfam" id="PF03453">
    <property type="entry name" value="MoeA_N"/>
    <property type="match status" value="1"/>
</dbReference>
<evidence type="ECO:0000256" key="6">
    <source>
        <dbReference type="ARBA" id="ARBA00022679"/>
    </source>
</evidence>
<evidence type="ECO:0000256" key="7">
    <source>
        <dbReference type="ARBA" id="ARBA00022723"/>
    </source>
</evidence>
<comment type="function">
    <text evidence="2 11">Catalyzes the insertion of molybdate into adenylated molybdopterin with the concomitant release of AMP.</text>
</comment>
<dbReference type="InterPro" id="IPR036688">
    <property type="entry name" value="MoeA_C_domain_IV_sf"/>
</dbReference>
<organism evidence="13 14">
    <name type="scientific">Paracoccus liaowanqingii</name>
    <dbReference type="NCBI Taxonomy" id="2560053"/>
    <lineage>
        <taxon>Bacteria</taxon>
        <taxon>Pseudomonadati</taxon>
        <taxon>Pseudomonadota</taxon>
        <taxon>Alphaproteobacteria</taxon>
        <taxon>Rhodobacterales</taxon>
        <taxon>Paracoccaceae</taxon>
        <taxon>Paracoccus</taxon>
    </lineage>
</organism>
<dbReference type="Gene3D" id="3.90.105.10">
    <property type="entry name" value="Molybdopterin biosynthesis moea protein, domain 2"/>
    <property type="match status" value="1"/>
</dbReference>
<gene>
    <name evidence="13" type="ORF">E4L95_18095</name>
</gene>
<feature type="domain" description="MoaB/Mog" evidence="12">
    <location>
        <begin position="170"/>
        <end position="307"/>
    </location>
</feature>
<dbReference type="SUPFAM" id="SSF63882">
    <property type="entry name" value="MoeA N-terminal region -like"/>
    <property type="match status" value="1"/>
</dbReference>
<dbReference type="InterPro" id="IPR038987">
    <property type="entry name" value="MoeA-like"/>
</dbReference>
<dbReference type="FunFam" id="3.40.980.10:FF:000004">
    <property type="entry name" value="Molybdopterin molybdenumtransferase"/>
    <property type="match status" value="1"/>
</dbReference>
<keyword evidence="7 11" id="KW-0479">Metal-binding</keyword>
<dbReference type="Pfam" id="PF03454">
    <property type="entry name" value="MoeA_C"/>
    <property type="match status" value="1"/>
</dbReference>
<comment type="cofactor">
    <cofactor evidence="1 11">
        <name>Mg(2+)</name>
        <dbReference type="ChEBI" id="CHEBI:18420"/>
    </cofactor>
</comment>
<dbReference type="GO" id="GO:0006777">
    <property type="term" value="P:Mo-molybdopterin cofactor biosynthetic process"/>
    <property type="evidence" value="ECO:0007669"/>
    <property type="project" value="UniProtKB-UniRule"/>
</dbReference>
<dbReference type="Gene3D" id="3.40.980.10">
    <property type="entry name" value="MoaB/Mog-like domain"/>
    <property type="match status" value="1"/>
</dbReference>
<evidence type="ECO:0000256" key="9">
    <source>
        <dbReference type="ARBA" id="ARBA00023150"/>
    </source>
</evidence>
<dbReference type="Gene3D" id="2.170.190.11">
    <property type="entry name" value="Molybdopterin biosynthesis moea protein, domain 3"/>
    <property type="match status" value="1"/>
</dbReference>
<dbReference type="GO" id="GO:0046872">
    <property type="term" value="F:metal ion binding"/>
    <property type="evidence" value="ECO:0007669"/>
    <property type="project" value="UniProtKB-UniRule"/>
</dbReference>
<dbReference type="AlphaFoldDB" id="A0A4Z1BHU5"/>